<dbReference type="EMBL" id="GL876970">
    <property type="protein sequence ID" value="KLU86932.1"/>
    <property type="molecule type" value="Genomic_DNA"/>
</dbReference>
<reference evidence="3" key="5">
    <citation type="submission" date="2015-06" db="UniProtKB">
        <authorList>
            <consortium name="EnsemblFungi"/>
        </authorList>
    </citation>
    <scope>IDENTIFICATION</scope>
    <source>
        <strain evidence="3">ATCC 64411</strain>
    </source>
</reference>
<evidence type="ECO:0000313" key="4">
    <source>
        <dbReference type="Proteomes" id="UP000011715"/>
    </source>
</evidence>
<dbReference type="Proteomes" id="UP000011715">
    <property type="component" value="Unassembled WGS sequence"/>
</dbReference>
<dbReference type="EMBL" id="ADBL01001420">
    <property type="status" value="NOT_ANNOTATED_CDS"/>
    <property type="molecule type" value="Genomic_DNA"/>
</dbReference>
<organism evidence="3 4">
    <name type="scientific">Magnaporthiopsis poae (strain ATCC 64411 / 73-15)</name>
    <name type="common">Kentucky bluegrass fungus</name>
    <name type="synonym">Magnaporthe poae</name>
    <dbReference type="NCBI Taxonomy" id="644358"/>
    <lineage>
        <taxon>Eukaryota</taxon>
        <taxon>Fungi</taxon>
        <taxon>Dikarya</taxon>
        <taxon>Ascomycota</taxon>
        <taxon>Pezizomycotina</taxon>
        <taxon>Sordariomycetes</taxon>
        <taxon>Sordariomycetidae</taxon>
        <taxon>Magnaporthales</taxon>
        <taxon>Magnaporthaceae</taxon>
        <taxon>Magnaporthiopsis</taxon>
    </lineage>
</organism>
<dbReference type="AlphaFoldDB" id="A0A0C4E0Q7"/>
<name>A0A0C4E0Q7_MAGP6</name>
<keyword evidence="4" id="KW-1185">Reference proteome</keyword>
<reference evidence="2" key="3">
    <citation type="submission" date="2011-03" db="EMBL/GenBank/DDBJ databases">
        <title>Annotation of Magnaporthe poae ATCC 64411.</title>
        <authorList>
            <person name="Ma L.-J."/>
            <person name="Dead R."/>
            <person name="Young S.K."/>
            <person name="Zeng Q."/>
            <person name="Gargeya S."/>
            <person name="Fitzgerald M."/>
            <person name="Haas B."/>
            <person name="Abouelleil A."/>
            <person name="Alvarado L."/>
            <person name="Arachchi H.M."/>
            <person name="Berlin A."/>
            <person name="Brown A."/>
            <person name="Chapman S.B."/>
            <person name="Chen Z."/>
            <person name="Dunbar C."/>
            <person name="Freedman E."/>
            <person name="Gearin G."/>
            <person name="Gellesch M."/>
            <person name="Goldberg J."/>
            <person name="Griggs A."/>
            <person name="Gujja S."/>
            <person name="Heiman D."/>
            <person name="Howarth C."/>
            <person name="Larson L."/>
            <person name="Lui A."/>
            <person name="MacDonald P.J.P."/>
            <person name="Mehta T."/>
            <person name="Montmayeur A."/>
            <person name="Murphy C."/>
            <person name="Neiman D."/>
            <person name="Pearson M."/>
            <person name="Priest M."/>
            <person name="Roberts A."/>
            <person name="Saif S."/>
            <person name="Shea T."/>
            <person name="Shenoy N."/>
            <person name="Sisk P."/>
            <person name="Stolte C."/>
            <person name="Sykes S."/>
            <person name="Yandava C."/>
            <person name="Wortman J."/>
            <person name="Nusbaum C."/>
            <person name="Birren B."/>
        </authorList>
    </citation>
    <scope>NUCLEOTIDE SEQUENCE</scope>
    <source>
        <strain evidence="2">ATCC 64411</strain>
    </source>
</reference>
<feature type="region of interest" description="Disordered" evidence="1">
    <location>
        <begin position="49"/>
        <end position="85"/>
    </location>
</feature>
<proteinExistence type="predicted"/>
<evidence type="ECO:0000256" key="1">
    <source>
        <dbReference type="SAM" id="MobiDB-lite"/>
    </source>
</evidence>
<evidence type="ECO:0000313" key="2">
    <source>
        <dbReference type="EMBL" id="KLU86932.1"/>
    </source>
</evidence>
<reference evidence="3" key="4">
    <citation type="journal article" date="2015" name="G3 (Bethesda)">
        <title>Genome sequences of three phytopathogenic species of the Magnaporthaceae family of fungi.</title>
        <authorList>
            <person name="Okagaki L.H."/>
            <person name="Nunes C.C."/>
            <person name="Sailsbery J."/>
            <person name="Clay B."/>
            <person name="Brown D."/>
            <person name="John T."/>
            <person name="Oh Y."/>
            <person name="Young N."/>
            <person name="Fitzgerald M."/>
            <person name="Haas B.J."/>
            <person name="Zeng Q."/>
            <person name="Young S."/>
            <person name="Adiconis X."/>
            <person name="Fan L."/>
            <person name="Levin J.Z."/>
            <person name="Mitchell T.K."/>
            <person name="Okubara P.A."/>
            <person name="Farman M.L."/>
            <person name="Kohn L.M."/>
            <person name="Birren B."/>
            <person name="Ma L.-J."/>
            <person name="Dean R.A."/>
        </authorList>
    </citation>
    <scope>NUCLEOTIDE SEQUENCE</scope>
    <source>
        <strain evidence="3">ATCC 64411 / 73-15</strain>
    </source>
</reference>
<protein>
    <submittedName>
        <fullName evidence="2 3">Uncharacterized protein</fullName>
    </submittedName>
</protein>
<gene>
    <name evidence="2" type="ORF">MAPG_05939</name>
</gene>
<dbReference type="EnsemblFungi" id="MAPG_05939T0">
    <property type="protein sequence ID" value="MAPG_05939T0"/>
    <property type="gene ID" value="MAPG_05939"/>
</dbReference>
<reference evidence="2" key="1">
    <citation type="submission" date="2010-05" db="EMBL/GenBank/DDBJ databases">
        <title>The Genome Sequence of Magnaporthe poae strain ATCC 64411.</title>
        <authorList>
            <consortium name="The Broad Institute Genome Sequencing Platform"/>
            <consortium name="Broad Institute Genome Sequencing Center for Infectious Disease"/>
            <person name="Ma L.-J."/>
            <person name="Dead R."/>
            <person name="Young S."/>
            <person name="Zeng Q."/>
            <person name="Koehrsen M."/>
            <person name="Alvarado L."/>
            <person name="Berlin A."/>
            <person name="Chapman S.B."/>
            <person name="Chen Z."/>
            <person name="Freedman E."/>
            <person name="Gellesch M."/>
            <person name="Goldberg J."/>
            <person name="Griggs A."/>
            <person name="Gujja S."/>
            <person name="Heilman E.R."/>
            <person name="Heiman D."/>
            <person name="Hepburn T."/>
            <person name="Howarth C."/>
            <person name="Jen D."/>
            <person name="Larson L."/>
            <person name="Mehta T."/>
            <person name="Neiman D."/>
            <person name="Pearson M."/>
            <person name="Roberts A."/>
            <person name="Saif S."/>
            <person name="Shea T."/>
            <person name="Shenoy N."/>
            <person name="Sisk P."/>
            <person name="Stolte C."/>
            <person name="Sykes S."/>
            <person name="Walk T."/>
            <person name="White J."/>
            <person name="Yandava C."/>
            <person name="Haas B."/>
            <person name="Nusbaum C."/>
            <person name="Birren B."/>
        </authorList>
    </citation>
    <scope>NUCLEOTIDE SEQUENCE</scope>
    <source>
        <strain evidence="2">ATCC 64411</strain>
    </source>
</reference>
<sequence>MVRYPAPKLAVDGQGLVGDQGAVGGQGGGDELALGKRDKELRIADANDRKKRNERPGLVSCFQLRRGRRGPRGDRQQGAAWPKGDAIEAELPHLFILLKKREQNRKEKGRTYGTASSDTMH</sequence>
<reference evidence="4" key="2">
    <citation type="submission" date="2010-05" db="EMBL/GenBank/DDBJ databases">
        <title>The genome sequence of Magnaporthe poae strain ATCC 64411.</title>
        <authorList>
            <person name="Ma L.-J."/>
            <person name="Dead R."/>
            <person name="Young S."/>
            <person name="Zeng Q."/>
            <person name="Koehrsen M."/>
            <person name="Alvarado L."/>
            <person name="Berlin A."/>
            <person name="Chapman S.B."/>
            <person name="Chen Z."/>
            <person name="Freedman E."/>
            <person name="Gellesch M."/>
            <person name="Goldberg J."/>
            <person name="Griggs A."/>
            <person name="Gujja S."/>
            <person name="Heilman E.R."/>
            <person name="Heiman D."/>
            <person name="Hepburn T."/>
            <person name="Howarth C."/>
            <person name="Jen D."/>
            <person name="Larson L."/>
            <person name="Mehta T."/>
            <person name="Neiman D."/>
            <person name="Pearson M."/>
            <person name="Roberts A."/>
            <person name="Saif S."/>
            <person name="Shea T."/>
            <person name="Shenoy N."/>
            <person name="Sisk P."/>
            <person name="Stolte C."/>
            <person name="Sykes S."/>
            <person name="Walk T."/>
            <person name="White J."/>
            <person name="Yandava C."/>
            <person name="Haas B."/>
            <person name="Nusbaum C."/>
            <person name="Birren B."/>
        </authorList>
    </citation>
    <scope>NUCLEOTIDE SEQUENCE [LARGE SCALE GENOMIC DNA]</scope>
    <source>
        <strain evidence="4">ATCC 64411 / 73-15</strain>
    </source>
</reference>
<accession>A0A0C4E0Q7</accession>
<evidence type="ECO:0000313" key="3">
    <source>
        <dbReference type="EnsemblFungi" id="MAPG_05939T0"/>
    </source>
</evidence>
<feature type="region of interest" description="Disordered" evidence="1">
    <location>
        <begin position="102"/>
        <end position="121"/>
    </location>
</feature>
<dbReference type="VEuPathDB" id="FungiDB:MAPG_05939"/>